<feature type="transmembrane region" description="Helical" evidence="9">
    <location>
        <begin position="16"/>
        <end position="37"/>
    </location>
</feature>
<comment type="similarity">
    <text evidence="2 8">Belongs to the prokaryotic riboflavin transporter (P-RFT) (TC 2.A.87) family.</text>
</comment>
<protein>
    <recommendedName>
        <fullName evidence="8">Riboflavin transporter</fullName>
    </recommendedName>
</protein>
<evidence type="ECO:0000313" key="10">
    <source>
        <dbReference type="EMBL" id="OPX49080.1"/>
    </source>
</evidence>
<dbReference type="GO" id="GO:0005886">
    <property type="term" value="C:plasma membrane"/>
    <property type="evidence" value="ECO:0007669"/>
    <property type="project" value="UniProtKB-SubCell"/>
</dbReference>
<evidence type="ECO:0000256" key="5">
    <source>
        <dbReference type="ARBA" id="ARBA00022692"/>
    </source>
</evidence>
<gene>
    <name evidence="10" type="primary">ribU</name>
    <name evidence="10" type="ORF">CLTHE_08330</name>
</gene>
<dbReference type="OrthoDB" id="9809216at2"/>
<comment type="function">
    <text evidence="8">Probably a riboflavin-binding protein that interacts with the energy-coupling factor (ECF) ABC-transporter complex.</text>
</comment>
<dbReference type="InterPro" id="IPR024529">
    <property type="entry name" value="ECF_trnsprt_substrate-spec"/>
</dbReference>
<feature type="transmembrane region" description="Helical" evidence="9">
    <location>
        <begin position="85"/>
        <end position="103"/>
    </location>
</feature>
<proteinExistence type="inferred from homology"/>
<evidence type="ECO:0000256" key="2">
    <source>
        <dbReference type="ARBA" id="ARBA00005540"/>
    </source>
</evidence>
<evidence type="ECO:0000256" key="1">
    <source>
        <dbReference type="ARBA" id="ARBA00004651"/>
    </source>
</evidence>
<feature type="transmembrane region" description="Helical" evidence="9">
    <location>
        <begin position="115"/>
        <end position="138"/>
    </location>
</feature>
<keyword evidence="6 9" id="KW-1133">Transmembrane helix</keyword>
<name>A0A1V4SYX5_9CLOT</name>
<evidence type="ECO:0000256" key="7">
    <source>
        <dbReference type="ARBA" id="ARBA00023136"/>
    </source>
</evidence>
<evidence type="ECO:0000256" key="4">
    <source>
        <dbReference type="ARBA" id="ARBA00022475"/>
    </source>
</evidence>
<evidence type="ECO:0000256" key="8">
    <source>
        <dbReference type="PIRNR" id="PIRNR037778"/>
    </source>
</evidence>
<dbReference type="PANTHER" id="PTHR38438:SF1">
    <property type="entry name" value="RIBOFLAVIN TRANSPORTER RIBU"/>
    <property type="match status" value="1"/>
</dbReference>
<feature type="transmembrane region" description="Helical" evidence="9">
    <location>
        <begin position="150"/>
        <end position="174"/>
    </location>
</feature>
<dbReference type="AlphaFoldDB" id="A0A1V4SYX5"/>
<dbReference type="InterPro" id="IPR025720">
    <property type="entry name" value="RibU"/>
</dbReference>
<keyword evidence="4 8" id="KW-1003">Cell membrane</keyword>
<dbReference type="Gene3D" id="1.10.1760.20">
    <property type="match status" value="1"/>
</dbReference>
<dbReference type="EMBL" id="LTAY01000026">
    <property type="protein sequence ID" value="OPX49080.1"/>
    <property type="molecule type" value="Genomic_DNA"/>
</dbReference>
<keyword evidence="7 8" id="KW-0472">Membrane</keyword>
<evidence type="ECO:0000313" key="11">
    <source>
        <dbReference type="Proteomes" id="UP000191448"/>
    </source>
</evidence>
<keyword evidence="5 9" id="KW-0812">Transmembrane</keyword>
<dbReference type="PIRSF" id="PIRSF037778">
    <property type="entry name" value="UCP037778_transp_RibU"/>
    <property type="match status" value="1"/>
</dbReference>
<comment type="subcellular location">
    <subcellularLocation>
        <location evidence="1">Cell membrane</location>
        <topology evidence="1">Multi-pass membrane protein</topology>
    </subcellularLocation>
</comment>
<feature type="transmembrane region" description="Helical" evidence="9">
    <location>
        <begin position="49"/>
        <end position="73"/>
    </location>
</feature>
<dbReference type="RefSeq" id="WP_080022131.1">
    <property type="nucleotide sequence ID" value="NZ_LTAY01000026.1"/>
</dbReference>
<reference evidence="10 11" key="1">
    <citation type="submission" date="2016-02" db="EMBL/GenBank/DDBJ databases">
        <title>Genome sequence of Clostridium thermobutyricum DSM 4928.</title>
        <authorList>
            <person name="Poehlein A."/>
            <person name="Daniel R."/>
        </authorList>
    </citation>
    <scope>NUCLEOTIDE SEQUENCE [LARGE SCALE GENOMIC DNA]</scope>
    <source>
        <strain evidence="10 11">DSM 4928</strain>
    </source>
</reference>
<accession>A0A1V4SYX5</accession>
<sequence length="199" mass="21730">MTHTNKKRNTGKMVKISILVAMAFLLGFIQIPIIPIAPWLKVDLSDVPILIGAFVFGPVTGILLEFLKCLLSFLTGSQSGGVGELADFLVGLSLILPASFIYFKSKSKKTAVLGMLIGIILMIIVGILANVYILLPLYGMKMVGAKLTEYIVWGLIPFNLIKGLIISGITYVLYKKLSHSLFKVESGLTKKENLKEVTN</sequence>
<evidence type="ECO:0000256" key="6">
    <source>
        <dbReference type="ARBA" id="ARBA00022989"/>
    </source>
</evidence>
<dbReference type="PANTHER" id="PTHR38438">
    <property type="entry name" value="RIBOFLAVIN TRANSPORTER RIBU"/>
    <property type="match status" value="1"/>
</dbReference>
<evidence type="ECO:0000256" key="9">
    <source>
        <dbReference type="SAM" id="Phobius"/>
    </source>
</evidence>
<keyword evidence="3 8" id="KW-0813">Transport</keyword>
<organism evidence="10 11">
    <name type="scientific">Clostridium thermobutyricum DSM 4928</name>
    <dbReference type="NCBI Taxonomy" id="1121339"/>
    <lineage>
        <taxon>Bacteria</taxon>
        <taxon>Bacillati</taxon>
        <taxon>Bacillota</taxon>
        <taxon>Clostridia</taxon>
        <taxon>Eubacteriales</taxon>
        <taxon>Clostridiaceae</taxon>
        <taxon>Clostridium</taxon>
    </lineage>
</organism>
<evidence type="ECO:0000256" key="3">
    <source>
        <dbReference type="ARBA" id="ARBA00022448"/>
    </source>
</evidence>
<comment type="caution">
    <text evidence="10">The sequence shown here is derived from an EMBL/GenBank/DDBJ whole genome shotgun (WGS) entry which is preliminary data.</text>
</comment>
<dbReference type="Pfam" id="PF12822">
    <property type="entry name" value="ECF_trnsprt"/>
    <property type="match status" value="1"/>
</dbReference>
<dbReference type="Proteomes" id="UP000191448">
    <property type="component" value="Unassembled WGS sequence"/>
</dbReference>
<dbReference type="GO" id="GO:0032217">
    <property type="term" value="F:riboflavin transmembrane transporter activity"/>
    <property type="evidence" value="ECO:0007669"/>
    <property type="project" value="UniProtKB-UniRule"/>
</dbReference>